<keyword evidence="3" id="KW-1003">Cell membrane</keyword>
<evidence type="ECO:0000256" key="2">
    <source>
        <dbReference type="ARBA" id="ARBA00006337"/>
    </source>
</evidence>
<evidence type="ECO:0000256" key="9">
    <source>
        <dbReference type="PROSITE-ProRule" id="PRU00703"/>
    </source>
</evidence>
<evidence type="ECO:0000256" key="10">
    <source>
        <dbReference type="PROSITE-ProRule" id="PRU01193"/>
    </source>
</evidence>
<comment type="similarity">
    <text evidence="2">Belongs to the UPF0053 family.</text>
</comment>
<dbReference type="GO" id="GO:0005886">
    <property type="term" value="C:plasma membrane"/>
    <property type="evidence" value="ECO:0007669"/>
    <property type="project" value="UniProtKB-SubCell"/>
</dbReference>
<evidence type="ECO:0000313" key="15">
    <source>
        <dbReference type="Proteomes" id="UP000075683"/>
    </source>
</evidence>
<dbReference type="InterPro" id="IPR036318">
    <property type="entry name" value="FAD-bd_PCMH-like_sf"/>
</dbReference>
<dbReference type="EMBL" id="LQYT01000037">
    <property type="protein sequence ID" value="KYD19977.1"/>
    <property type="molecule type" value="Genomic_DNA"/>
</dbReference>
<dbReference type="InterPro" id="IPR046342">
    <property type="entry name" value="CBS_dom_sf"/>
</dbReference>
<dbReference type="GO" id="GO:0050660">
    <property type="term" value="F:flavin adenine dinucleotide binding"/>
    <property type="evidence" value="ECO:0007669"/>
    <property type="project" value="InterPro"/>
</dbReference>
<comment type="subcellular location">
    <subcellularLocation>
        <location evidence="1">Cell membrane</location>
        <topology evidence="1">Multi-pass membrane protein</topology>
    </subcellularLocation>
</comment>
<evidence type="ECO:0000259" key="13">
    <source>
        <dbReference type="PROSITE" id="PS51846"/>
    </source>
</evidence>
<dbReference type="Proteomes" id="UP000075683">
    <property type="component" value="Unassembled WGS sequence"/>
</dbReference>
<dbReference type="STRING" id="301148.B4135_0876"/>
<dbReference type="Pfam" id="PF01595">
    <property type="entry name" value="CNNM"/>
    <property type="match status" value="1"/>
</dbReference>
<dbReference type="SUPFAM" id="SSF54631">
    <property type="entry name" value="CBS-domain pair"/>
    <property type="match status" value="1"/>
</dbReference>
<dbReference type="InterPro" id="IPR002550">
    <property type="entry name" value="CNNM"/>
</dbReference>
<evidence type="ECO:0000256" key="3">
    <source>
        <dbReference type="ARBA" id="ARBA00022475"/>
    </source>
</evidence>
<keyword evidence="5" id="KW-0677">Repeat</keyword>
<evidence type="ECO:0000256" key="6">
    <source>
        <dbReference type="ARBA" id="ARBA00022989"/>
    </source>
</evidence>
<feature type="transmembrane region" description="Helical" evidence="11">
    <location>
        <begin position="65"/>
        <end position="89"/>
    </location>
</feature>
<dbReference type="InterPro" id="IPR051676">
    <property type="entry name" value="UPF0053_domain"/>
</dbReference>
<dbReference type="SUPFAM" id="SSF56176">
    <property type="entry name" value="FAD-binding/transporter-associated domain-like"/>
    <property type="match status" value="1"/>
</dbReference>
<dbReference type="InterPro" id="IPR016169">
    <property type="entry name" value="FAD-bd_PCMH_sub2"/>
</dbReference>
<proteinExistence type="inferred from homology"/>
<keyword evidence="8 10" id="KW-0472">Membrane</keyword>
<evidence type="ECO:0000256" key="5">
    <source>
        <dbReference type="ARBA" id="ARBA00022737"/>
    </source>
</evidence>
<dbReference type="PATRIC" id="fig|301148.3.peg.3249"/>
<dbReference type="Pfam" id="PF00571">
    <property type="entry name" value="CBS"/>
    <property type="match status" value="2"/>
</dbReference>
<feature type="transmembrane region" description="Helical" evidence="11">
    <location>
        <begin position="12"/>
        <end position="34"/>
    </location>
</feature>
<evidence type="ECO:0000256" key="4">
    <source>
        <dbReference type="ARBA" id="ARBA00022692"/>
    </source>
</evidence>
<reference evidence="14 15" key="1">
    <citation type="submission" date="2016-01" db="EMBL/GenBank/DDBJ databases">
        <title>Draft Genome Sequences of Seven Thermophilic Sporeformers Isolated from Foods.</title>
        <authorList>
            <person name="Berendsen E.M."/>
            <person name="Wells-Bennik M.H."/>
            <person name="Krawcyk A.O."/>
            <person name="De Jong A."/>
            <person name="Holsappel S."/>
            <person name="Eijlander R.T."/>
            <person name="Kuipers O.P."/>
        </authorList>
    </citation>
    <scope>NUCLEOTIDE SEQUENCE [LARGE SCALE GENOMIC DNA]</scope>
    <source>
        <strain evidence="14 15">B4135</strain>
    </source>
</reference>
<dbReference type="InterPro" id="IPR000644">
    <property type="entry name" value="CBS_dom"/>
</dbReference>
<dbReference type="Pfam" id="PF03471">
    <property type="entry name" value="CorC_HlyC"/>
    <property type="match status" value="1"/>
</dbReference>
<comment type="caution">
    <text evidence="14">The sequence shown here is derived from an EMBL/GenBank/DDBJ whole genome shotgun (WGS) entry which is preliminary data.</text>
</comment>
<feature type="domain" description="CBS" evidence="12">
    <location>
        <begin position="225"/>
        <end position="284"/>
    </location>
</feature>
<dbReference type="PROSITE" id="PS51846">
    <property type="entry name" value="CNNM"/>
    <property type="match status" value="1"/>
</dbReference>
<evidence type="ECO:0000256" key="7">
    <source>
        <dbReference type="ARBA" id="ARBA00023122"/>
    </source>
</evidence>
<evidence type="ECO:0000256" key="1">
    <source>
        <dbReference type="ARBA" id="ARBA00004651"/>
    </source>
</evidence>
<feature type="domain" description="CNNM transmembrane" evidence="13">
    <location>
        <begin position="5"/>
        <end position="206"/>
    </location>
</feature>
<dbReference type="CDD" id="cd04590">
    <property type="entry name" value="CBS_pair_CorC_HlyC_assoc"/>
    <property type="match status" value="1"/>
</dbReference>
<evidence type="ECO:0000256" key="11">
    <source>
        <dbReference type="SAM" id="Phobius"/>
    </source>
</evidence>
<sequence length="445" mass="49952">MVNVNLDRSLSTLWIVLLLIIANGVFAMTEIAIVTSRKSRLEKMAEEGNAKAAIALKLAEHPNQLLSTIQIGITLIGIVTGAFSGAAIAGQLAKFIDRISYLQPYSKEISMFIVVALTTYLSLIIGELVPKRIGLTNPEKVALMVAKPMYYFAKIGRPLIWILSKSTEFVLKLIGVKQSNEPEITEEEIQQMIEKGVYSGVVDEIESEIVEQIFYTGDSRIGDILTPRTQLVWIDIEKPFEENLKKMISSSHSKFPVGRGSLDEFLGVIYIKDIFAKMAEKKPFKLEDCIQETLVLPEPMKVFQALEILKKSGRHEAIVIDEYGGIEGFITLHDFMESIVGEIPYYEDDSEPQIVERDEKSWLADGLVSLDTFKRYFDIEDLPEVRGGTPHTLGGYITMYIGDIPKLNQSIEIEGYRLEVVDMDHVRVDKVLITRIGPEEGKGDE</sequence>
<dbReference type="InterPro" id="IPR044751">
    <property type="entry name" value="Ion_transp-like_CBS"/>
</dbReference>
<gene>
    <name evidence="14" type="ORF">B4135_0876</name>
</gene>
<feature type="transmembrane region" description="Helical" evidence="11">
    <location>
        <begin position="109"/>
        <end position="129"/>
    </location>
</feature>
<protein>
    <recommendedName>
        <fullName evidence="16">HlyC/CorC family transporter</fullName>
    </recommendedName>
</protein>
<dbReference type="PROSITE" id="PS51371">
    <property type="entry name" value="CBS"/>
    <property type="match status" value="2"/>
</dbReference>
<accession>A0A150M5V3</accession>
<dbReference type="InterPro" id="IPR005170">
    <property type="entry name" value="Transptr-assoc_dom"/>
</dbReference>
<dbReference type="PANTHER" id="PTHR43099:SF2">
    <property type="entry name" value="UPF0053 PROTEIN YRKA"/>
    <property type="match status" value="1"/>
</dbReference>
<evidence type="ECO:0000259" key="12">
    <source>
        <dbReference type="PROSITE" id="PS51371"/>
    </source>
</evidence>
<name>A0A150M5V3_9BACI</name>
<dbReference type="Gene3D" id="3.30.465.10">
    <property type="match status" value="1"/>
</dbReference>
<evidence type="ECO:0000313" key="14">
    <source>
        <dbReference type="EMBL" id="KYD19977.1"/>
    </source>
</evidence>
<keyword evidence="4 10" id="KW-0812">Transmembrane</keyword>
<evidence type="ECO:0000256" key="8">
    <source>
        <dbReference type="ARBA" id="ARBA00023136"/>
    </source>
</evidence>
<dbReference type="Gene3D" id="3.10.580.10">
    <property type="entry name" value="CBS-domain"/>
    <property type="match status" value="1"/>
</dbReference>
<feature type="domain" description="CBS" evidence="12">
    <location>
        <begin position="289"/>
        <end position="350"/>
    </location>
</feature>
<keyword evidence="6 10" id="KW-1133">Transmembrane helix</keyword>
<dbReference type="SMART" id="SM01091">
    <property type="entry name" value="CorC_HlyC"/>
    <property type="match status" value="1"/>
</dbReference>
<evidence type="ECO:0008006" key="16">
    <source>
        <dbReference type="Google" id="ProtNLM"/>
    </source>
</evidence>
<dbReference type="PANTHER" id="PTHR43099">
    <property type="entry name" value="UPF0053 PROTEIN YRKA"/>
    <property type="match status" value="1"/>
</dbReference>
<dbReference type="OrthoDB" id="9798188at2"/>
<organism evidence="14 15">
    <name type="scientific">Caldibacillus debilis</name>
    <dbReference type="NCBI Taxonomy" id="301148"/>
    <lineage>
        <taxon>Bacteria</taxon>
        <taxon>Bacillati</taxon>
        <taxon>Bacillota</taxon>
        <taxon>Bacilli</taxon>
        <taxon>Bacillales</taxon>
        <taxon>Bacillaceae</taxon>
        <taxon>Caldibacillus</taxon>
    </lineage>
</organism>
<keyword evidence="7 9" id="KW-0129">CBS domain</keyword>
<dbReference type="AlphaFoldDB" id="A0A150M5V3"/>